<accession>A0ACD5W6Q8</accession>
<dbReference type="EnsemblPlants" id="AVESA.00010b.r2.3DG0566900.1">
    <property type="protein sequence ID" value="AVESA.00010b.r2.3DG0566900.1.CDS.1"/>
    <property type="gene ID" value="AVESA.00010b.r2.3DG0566900"/>
</dbReference>
<protein>
    <submittedName>
        <fullName evidence="1">Uncharacterized protein</fullName>
    </submittedName>
</protein>
<proteinExistence type="predicted"/>
<dbReference type="Proteomes" id="UP001732700">
    <property type="component" value="Chromosome 3D"/>
</dbReference>
<sequence length="493" mass="52858">MVSSPAPEEGTPASPVSKNVEAGNGCAVASPVRHMHTDVAEILLAAGSTARRRRRNKPAADEVHGRRAQYHCAFEEDEVPALFTPPRLVWAKVRGQVFAPADASAPALREKRHRDAVLVACFGDRTFLWADAEDLLPFRHGFPRLADVGGRSSTKSAFAPALNDALDEVARRVDAGLSCGCDGAANASVRRQQVFVNSGVRRGARGATADGDFARDALRGEAFVGYVRALAVAPGDGAGRLDLAVAAAQLKAFARWRSAAANPEQQDSAADGAMVVAARAGRGRATTPTRERTRRGLFPAADAMTLSMCPRAAAADVAFMRHMFPGEAVEEYASTTAARAELRGLAVVTTAQRKALDQWKSPSPIGINECTATRGMTEIVAHDKDAEADPGNCRTGTSCISSGEDDGDDDGWETESEDLEPPTFEWELGLPRRWTKAILFRSFPFGCYRNYRGGSFCPAPNVTTLSRQTATFAALWHATHFSSYRPADRTGQL</sequence>
<evidence type="ECO:0000313" key="1">
    <source>
        <dbReference type="EnsemblPlants" id="AVESA.00010b.r2.3DG0566900.1.CDS.1"/>
    </source>
</evidence>
<reference evidence="1" key="2">
    <citation type="submission" date="2025-09" db="UniProtKB">
        <authorList>
            <consortium name="EnsemblPlants"/>
        </authorList>
    </citation>
    <scope>IDENTIFICATION</scope>
</reference>
<name>A0ACD5W6Q8_AVESA</name>
<evidence type="ECO:0000313" key="2">
    <source>
        <dbReference type="Proteomes" id="UP001732700"/>
    </source>
</evidence>
<organism evidence="1 2">
    <name type="scientific">Avena sativa</name>
    <name type="common">Oat</name>
    <dbReference type="NCBI Taxonomy" id="4498"/>
    <lineage>
        <taxon>Eukaryota</taxon>
        <taxon>Viridiplantae</taxon>
        <taxon>Streptophyta</taxon>
        <taxon>Embryophyta</taxon>
        <taxon>Tracheophyta</taxon>
        <taxon>Spermatophyta</taxon>
        <taxon>Magnoliopsida</taxon>
        <taxon>Liliopsida</taxon>
        <taxon>Poales</taxon>
        <taxon>Poaceae</taxon>
        <taxon>BOP clade</taxon>
        <taxon>Pooideae</taxon>
        <taxon>Poodae</taxon>
        <taxon>Poeae</taxon>
        <taxon>Poeae Chloroplast Group 1 (Aveneae type)</taxon>
        <taxon>Aveninae</taxon>
        <taxon>Avena</taxon>
    </lineage>
</organism>
<keyword evidence="2" id="KW-1185">Reference proteome</keyword>
<reference evidence="1" key="1">
    <citation type="submission" date="2021-05" db="EMBL/GenBank/DDBJ databases">
        <authorList>
            <person name="Scholz U."/>
            <person name="Mascher M."/>
            <person name="Fiebig A."/>
        </authorList>
    </citation>
    <scope>NUCLEOTIDE SEQUENCE [LARGE SCALE GENOMIC DNA]</scope>
</reference>